<name>A0ABX9Q3L7_9BACT</name>
<protein>
    <submittedName>
        <fullName evidence="1">Sodium:melibiose symporter</fullName>
    </submittedName>
</protein>
<dbReference type="Proteomes" id="UP000278907">
    <property type="component" value="Unassembled WGS sequence"/>
</dbReference>
<reference evidence="1 2" key="1">
    <citation type="submission" date="2018-09" db="EMBL/GenBank/DDBJ databases">
        <authorList>
            <person name="Livingstone P.G."/>
            <person name="Whitworth D.E."/>
        </authorList>
    </citation>
    <scope>NUCLEOTIDE SEQUENCE [LARGE SCALE GENOMIC DNA]</scope>
    <source>
        <strain evidence="1 2">CA031B</strain>
    </source>
</reference>
<proteinExistence type="predicted"/>
<evidence type="ECO:0000313" key="1">
    <source>
        <dbReference type="EMBL" id="RKH86475.1"/>
    </source>
</evidence>
<organism evidence="1 2">
    <name type="scientific">Corallococcus praedator</name>
    <dbReference type="NCBI Taxonomy" id="2316724"/>
    <lineage>
        <taxon>Bacteria</taxon>
        <taxon>Pseudomonadati</taxon>
        <taxon>Myxococcota</taxon>
        <taxon>Myxococcia</taxon>
        <taxon>Myxococcales</taxon>
        <taxon>Cystobacterineae</taxon>
        <taxon>Myxococcaceae</taxon>
        <taxon>Corallococcus</taxon>
    </lineage>
</organism>
<dbReference type="EMBL" id="RAWI01000869">
    <property type="protein sequence ID" value="RKH86475.1"/>
    <property type="molecule type" value="Genomic_DNA"/>
</dbReference>
<evidence type="ECO:0000313" key="2">
    <source>
        <dbReference type="Proteomes" id="UP000278907"/>
    </source>
</evidence>
<feature type="non-terminal residue" evidence="1">
    <location>
        <position position="53"/>
    </location>
</feature>
<sequence length="53" mass="5602">MIDAAGGIAVPVKRRLKTSVTMAYGFGSVAYGAKDAAFGTFLLIYYNQVLGLN</sequence>
<accession>A0ABX9Q3L7</accession>
<keyword evidence="2" id="KW-1185">Reference proteome</keyword>
<comment type="caution">
    <text evidence="1">The sequence shown here is derived from an EMBL/GenBank/DDBJ whole genome shotgun (WGS) entry which is preliminary data.</text>
</comment>
<gene>
    <name evidence="1" type="ORF">D7Y13_42230</name>
</gene>